<name>A0A4Q8BDD2_9ACTN</name>
<dbReference type="RefSeq" id="WP_242624209.1">
    <property type="nucleotide sequence ID" value="NZ_SHLD01000001.1"/>
</dbReference>
<evidence type="ECO:0000256" key="1">
    <source>
        <dbReference type="SAM" id="Phobius"/>
    </source>
</evidence>
<dbReference type="EMBL" id="SHLD01000001">
    <property type="protein sequence ID" value="RZU75890.1"/>
    <property type="molecule type" value="Genomic_DNA"/>
</dbReference>
<keyword evidence="1" id="KW-0812">Transmembrane</keyword>
<sequence>MAIPPAALGPDAYALRLAAGFTASAAGETVAGSGAAPAAIRYGFGLLPAAVMLVAVLLQRRHTFAPMSRPTTRLRPR</sequence>
<comment type="caution">
    <text evidence="2">The sequence shown here is derived from an EMBL/GenBank/DDBJ whole genome shotgun (WGS) entry which is preliminary data.</text>
</comment>
<dbReference type="Proteomes" id="UP000294114">
    <property type="component" value="Unassembled WGS sequence"/>
</dbReference>
<protein>
    <recommendedName>
        <fullName evidence="4">MFS transporter</fullName>
    </recommendedName>
</protein>
<accession>A0A4Q8BDD2</accession>
<organism evidence="2 3">
    <name type="scientific">Micromonospora kangleipakensis</name>
    <dbReference type="NCBI Taxonomy" id="1077942"/>
    <lineage>
        <taxon>Bacteria</taxon>
        <taxon>Bacillati</taxon>
        <taxon>Actinomycetota</taxon>
        <taxon>Actinomycetes</taxon>
        <taxon>Micromonosporales</taxon>
        <taxon>Micromonosporaceae</taxon>
        <taxon>Micromonospora</taxon>
    </lineage>
</organism>
<keyword evidence="3" id="KW-1185">Reference proteome</keyword>
<evidence type="ECO:0000313" key="3">
    <source>
        <dbReference type="Proteomes" id="UP000294114"/>
    </source>
</evidence>
<dbReference type="AlphaFoldDB" id="A0A4Q8BDD2"/>
<feature type="transmembrane region" description="Helical" evidence="1">
    <location>
        <begin position="39"/>
        <end position="58"/>
    </location>
</feature>
<gene>
    <name evidence="2" type="ORF">EV384_4465</name>
</gene>
<evidence type="ECO:0008006" key="4">
    <source>
        <dbReference type="Google" id="ProtNLM"/>
    </source>
</evidence>
<proteinExistence type="predicted"/>
<keyword evidence="1" id="KW-1133">Transmembrane helix</keyword>
<reference evidence="2 3" key="1">
    <citation type="submission" date="2019-02" db="EMBL/GenBank/DDBJ databases">
        <title>Sequencing the genomes of 1000 actinobacteria strains.</title>
        <authorList>
            <person name="Klenk H.-P."/>
        </authorList>
    </citation>
    <scope>NUCLEOTIDE SEQUENCE [LARGE SCALE GENOMIC DNA]</scope>
    <source>
        <strain evidence="2 3">DSM 45612</strain>
    </source>
</reference>
<keyword evidence="1" id="KW-0472">Membrane</keyword>
<evidence type="ECO:0000313" key="2">
    <source>
        <dbReference type="EMBL" id="RZU75890.1"/>
    </source>
</evidence>